<reference evidence="7 10" key="3">
    <citation type="submission" date="2017-11" db="EMBL/GenBank/DDBJ databases">
        <title>Complete genome sequence of Serratia sp. ATCC 39006 LacA.</title>
        <authorList>
            <person name="Hampton H.G."/>
            <person name="Jackson S.A."/>
            <person name="Jauregui R."/>
            <person name="Poulter G.T.M."/>
            <person name="Salmond G.P.C."/>
            <person name="Fineran P.C."/>
        </authorList>
    </citation>
    <scope>NUCLEOTIDE SEQUENCE [LARGE SCALE GENOMIC DNA]</scope>
    <source>
        <strain evidence="7 10">ATCC 39006</strain>
    </source>
</reference>
<evidence type="ECO:0000313" key="10">
    <source>
        <dbReference type="Proteomes" id="UP000233778"/>
    </source>
</evidence>
<dbReference type="SUPFAM" id="SSF46785">
    <property type="entry name" value="Winged helix' DNA-binding domain"/>
    <property type="match status" value="1"/>
</dbReference>
<sequence length="139" mass="14978">MSNSNTQFSIAVHILVGIAKYGKVNSSELAGSVNANPIFIKRILAKLSSSGLISSSSGRNGGSVLARQAENITLLDVYKAVDAPKAFMVHSYPKNMSCKISTHIQPAMDEVLDDVQTVLEEKLKSESIQDMLKKVAQRG</sequence>
<evidence type="ECO:0000256" key="6">
    <source>
        <dbReference type="ARBA" id="ARBA00023163"/>
    </source>
</evidence>
<dbReference type="RefSeq" id="WP_021016877.1">
    <property type="nucleotide sequence ID" value="NZ_CP025084.1"/>
</dbReference>
<dbReference type="PROSITE" id="PS51197">
    <property type="entry name" value="HTH_RRF2_2"/>
    <property type="match status" value="1"/>
</dbReference>
<evidence type="ECO:0000313" key="9">
    <source>
        <dbReference type="Proteomes" id="UP000017700"/>
    </source>
</evidence>
<evidence type="ECO:0000256" key="1">
    <source>
        <dbReference type="ARBA" id="ARBA00022491"/>
    </source>
</evidence>
<evidence type="ECO:0008006" key="11">
    <source>
        <dbReference type="Google" id="ProtNLM"/>
    </source>
</evidence>
<name>A0A2I5T5X5_SERS3</name>
<dbReference type="STRING" id="104623.Ser39006_03615"/>
<dbReference type="Proteomes" id="UP000233778">
    <property type="component" value="Chromosome"/>
</dbReference>
<accession>A0A2I5T5X5</accession>
<evidence type="ECO:0000256" key="3">
    <source>
        <dbReference type="ARBA" id="ARBA00023004"/>
    </source>
</evidence>
<reference evidence="8 9" key="1">
    <citation type="journal article" date="2013" name="Genome Announc.">
        <title>Draft genome sequence of Serratia sp. strain ATCC 39006, a model bacterium for analysis of the biosynthesis and regulation of prodigiosin, a carbapenem, and gas vesicles.</title>
        <authorList>
            <person name="Fineran P.C."/>
            <person name="Iglesias Cans M.C."/>
            <person name="Ramsay J.P."/>
            <person name="Wilf N.M."/>
            <person name="Cossyleon D."/>
            <person name="McNeil M.B."/>
            <person name="Williamson N.R."/>
            <person name="Monson R.E."/>
            <person name="Becher S.A."/>
            <person name="Stanton J.A."/>
            <person name="Brugger K."/>
            <person name="Brown S.D."/>
            <person name="Salmond G.P."/>
        </authorList>
    </citation>
    <scope>NUCLEOTIDE SEQUENCE [LARGE SCALE GENOMIC DNA]</scope>
    <source>
        <strain evidence="8">ATCC 39006</strain>
        <strain evidence="9">ATCC 39006 / SC 11482</strain>
    </source>
</reference>
<keyword evidence="1" id="KW-0678">Repressor</keyword>
<dbReference type="Gene3D" id="1.10.10.10">
    <property type="entry name" value="Winged helix-like DNA-binding domain superfamily/Winged helix DNA-binding domain"/>
    <property type="match status" value="1"/>
</dbReference>
<evidence type="ECO:0000256" key="2">
    <source>
        <dbReference type="ARBA" id="ARBA00022714"/>
    </source>
</evidence>
<dbReference type="PANTHER" id="PTHR33221">
    <property type="entry name" value="WINGED HELIX-TURN-HELIX TRANSCRIPTIONAL REGULATOR, RRF2 FAMILY"/>
    <property type="match status" value="1"/>
</dbReference>
<gene>
    <name evidence="7" type="ORF">CWC46_09215</name>
    <name evidence="8" type="ORF">Ser39006_009220</name>
</gene>
<evidence type="ECO:0000313" key="7">
    <source>
        <dbReference type="EMBL" id="AUG99968.1"/>
    </source>
</evidence>
<dbReference type="OrthoDB" id="9800506at2"/>
<keyword evidence="2" id="KW-0001">2Fe-2S</keyword>
<dbReference type="InterPro" id="IPR000944">
    <property type="entry name" value="Tscrpt_reg_Rrf2"/>
</dbReference>
<dbReference type="Pfam" id="PF02082">
    <property type="entry name" value="Rrf2"/>
    <property type="match status" value="1"/>
</dbReference>
<dbReference type="GO" id="GO:0051537">
    <property type="term" value="F:2 iron, 2 sulfur cluster binding"/>
    <property type="evidence" value="ECO:0007669"/>
    <property type="project" value="UniProtKB-KW"/>
</dbReference>
<dbReference type="KEGG" id="serq:CWC46_09215"/>
<dbReference type="EMBL" id="CP025084">
    <property type="protein sequence ID" value="AUH04288.1"/>
    <property type="molecule type" value="Genomic_DNA"/>
</dbReference>
<evidence type="ECO:0000256" key="4">
    <source>
        <dbReference type="ARBA" id="ARBA00023014"/>
    </source>
</evidence>
<protein>
    <recommendedName>
        <fullName evidence="11">Rrf2 family transcriptional regulator</fullName>
    </recommendedName>
</protein>
<keyword evidence="5" id="KW-0805">Transcription regulation</keyword>
<dbReference type="Proteomes" id="UP000017700">
    <property type="component" value="Chromosome"/>
</dbReference>
<reference evidence="8" key="4">
    <citation type="submission" date="2017-11" db="EMBL/GenBank/DDBJ databases">
        <title>Complete genome sequence of Serratia sp. ATCC 39006.</title>
        <authorList>
            <person name="Hampton H.G."/>
            <person name="Jackson S.A."/>
            <person name="Jauregui R."/>
            <person name="Poulter G.T.M."/>
            <person name="Salmond G.P.C."/>
            <person name="Fineran P.C."/>
        </authorList>
    </citation>
    <scope>NUCLEOTIDE SEQUENCE</scope>
    <source>
        <strain evidence="8">ATCC 39006</strain>
    </source>
</reference>
<dbReference type="InterPro" id="IPR036388">
    <property type="entry name" value="WH-like_DNA-bd_sf"/>
</dbReference>
<dbReference type="InterPro" id="IPR036390">
    <property type="entry name" value="WH_DNA-bd_sf"/>
</dbReference>
<proteinExistence type="predicted"/>
<keyword evidence="6" id="KW-0804">Transcription</keyword>
<keyword evidence="9" id="KW-1185">Reference proteome</keyword>
<reference evidence="8" key="2">
    <citation type="submission" date="2013-09" db="EMBL/GenBank/DDBJ databases">
        <authorList>
            <person name="Wang G."/>
            <person name="Yang Y."/>
            <person name="Su Y."/>
        </authorList>
    </citation>
    <scope>NUCLEOTIDE SEQUENCE</scope>
    <source>
        <strain evidence="8">ATCC 39006</strain>
    </source>
</reference>
<organism evidence="8 9">
    <name type="scientific">Serratia sp. (strain ATCC 39006)</name>
    <name type="common">Prodigiosinella confusarubida</name>
    <dbReference type="NCBI Taxonomy" id="104623"/>
    <lineage>
        <taxon>Bacteria</taxon>
        <taxon>Pseudomonadati</taxon>
        <taxon>Pseudomonadota</taxon>
        <taxon>Gammaproteobacteria</taxon>
        <taxon>Enterobacterales</taxon>
        <taxon>Pectobacteriaceae</taxon>
        <taxon>Prodigiosinella</taxon>
    </lineage>
</organism>
<dbReference type="GO" id="GO:0003700">
    <property type="term" value="F:DNA-binding transcription factor activity"/>
    <property type="evidence" value="ECO:0007669"/>
    <property type="project" value="TreeGrafter"/>
</dbReference>
<evidence type="ECO:0000256" key="5">
    <source>
        <dbReference type="ARBA" id="ARBA00023015"/>
    </source>
</evidence>
<dbReference type="AlphaFoldDB" id="A0A2I5T5X5"/>
<keyword evidence="3" id="KW-0408">Iron</keyword>
<dbReference type="PANTHER" id="PTHR33221:SF15">
    <property type="entry name" value="HTH-TYPE TRANSCRIPTIONAL REGULATOR YWGB-RELATED"/>
    <property type="match status" value="1"/>
</dbReference>
<keyword evidence="4" id="KW-0411">Iron-sulfur</keyword>
<dbReference type="EMBL" id="CP025085">
    <property type="protein sequence ID" value="AUG99968.1"/>
    <property type="molecule type" value="Genomic_DNA"/>
</dbReference>
<evidence type="ECO:0000313" key="8">
    <source>
        <dbReference type="EMBL" id="AUH04288.1"/>
    </source>
</evidence>
<dbReference type="KEGG" id="sera:Ser39006_009220"/>
<dbReference type="GO" id="GO:0005829">
    <property type="term" value="C:cytosol"/>
    <property type="evidence" value="ECO:0007669"/>
    <property type="project" value="TreeGrafter"/>
</dbReference>
<keyword evidence="2" id="KW-0479">Metal-binding</keyword>